<evidence type="ECO:0000256" key="2">
    <source>
        <dbReference type="ARBA" id="ARBA00004760"/>
    </source>
</evidence>
<evidence type="ECO:0000256" key="12">
    <source>
        <dbReference type="ARBA" id="ARBA00023136"/>
    </source>
</evidence>
<dbReference type="GO" id="GO:0004767">
    <property type="term" value="F:sphingomyelin phosphodiesterase activity"/>
    <property type="evidence" value="ECO:0007669"/>
    <property type="project" value="InterPro"/>
</dbReference>
<dbReference type="InterPro" id="IPR005135">
    <property type="entry name" value="Endo/exonuclease/phosphatase"/>
</dbReference>
<feature type="transmembrane region" description="Helical" evidence="13">
    <location>
        <begin position="367"/>
        <end position="387"/>
    </location>
</feature>
<dbReference type="InterPro" id="IPR036691">
    <property type="entry name" value="Endo/exonu/phosph_ase_sf"/>
</dbReference>
<evidence type="ECO:0000256" key="7">
    <source>
        <dbReference type="ARBA" id="ARBA00022801"/>
    </source>
</evidence>
<dbReference type="STRING" id="97331.A0A437A4C7"/>
<reference evidence="15 16" key="1">
    <citation type="submission" date="2019-01" db="EMBL/GenBank/DDBJ databases">
        <title>Intercellular communication is required for trap formation in the nematode-trapping fungus Duddingtonia flagrans.</title>
        <authorList>
            <person name="Youssar L."/>
            <person name="Wernet V."/>
            <person name="Hensel N."/>
            <person name="Hildebrandt H.-G."/>
            <person name="Fischer R."/>
        </authorList>
    </citation>
    <scope>NUCLEOTIDE SEQUENCE [LARGE SCALE GENOMIC DNA]</scope>
    <source>
        <strain evidence="15 16">CBS H-5679</strain>
    </source>
</reference>
<dbReference type="Pfam" id="PF03372">
    <property type="entry name" value="Exo_endo_phos"/>
    <property type="match status" value="1"/>
</dbReference>
<evidence type="ECO:0000313" key="16">
    <source>
        <dbReference type="Proteomes" id="UP000283090"/>
    </source>
</evidence>
<comment type="similarity">
    <text evidence="4">Belongs to the neutral sphingomyelinase family.</text>
</comment>
<evidence type="ECO:0000256" key="3">
    <source>
        <dbReference type="ARBA" id="ARBA00004991"/>
    </source>
</evidence>
<dbReference type="AlphaFoldDB" id="A0A437A4C7"/>
<evidence type="ECO:0000256" key="10">
    <source>
        <dbReference type="ARBA" id="ARBA00022989"/>
    </source>
</evidence>
<feature type="transmembrane region" description="Helical" evidence="13">
    <location>
        <begin position="393"/>
        <end position="417"/>
    </location>
</feature>
<dbReference type="Proteomes" id="UP000283090">
    <property type="component" value="Unassembled WGS sequence"/>
</dbReference>
<keyword evidence="16" id="KW-1185">Reference proteome</keyword>
<dbReference type="GO" id="GO:0046872">
    <property type="term" value="F:metal ion binding"/>
    <property type="evidence" value="ECO:0007669"/>
    <property type="project" value="UniProtKB-KW"/>
</dbReference>
<dbReference type="OrthoDB" id="387657at2759"/>
<dbReference type="VEuPathDB" id="FungiDB:DFL_004294"/>
<evidence type="ECO:0000313" key="15">
    <source>
        <dbReference type="EMBL" id="RVD85998.1"/>
    </source>
</evidence>
<evidence type="ECO:0000256" key="8">
    <source>
        <dbReference type="ARBA" id="ARBA00022842"/>
    </source>
</evidence>
<name>A0A437A4C7_ARTFL</name>
<keyword evidence="9" id="KW-0746">Sphingolipid metabolism</keyword>
<keyword evidence="11" id="KW-0443">Lipid metabolism</keyword>
<comment type="caution">
    <text evidence="15">The sequence shown here is derived from an EMBL/GenBank/DDBJ whole genome shotgun (WGS) entry which is preliminary data.</text>
</comment>
<dbReference type="SUPFAM" id="SSF56219">
    <property type="entry name" value="DNase I-like"/>
    <property type="match status" value="1"/>
</dbReference>
<dbReference type="InterPro" id="IPR038772">
    <property type="entry name" value="Sph/SMPD2-like"/>
</dbReference>
<comment type="pathway">
    <text evidence="2">Lipid metabolism; sphingolipid metabolism.</text>
</comment>
<evidence type="ECO:0000256" key="4">
    <source>
        <dbReference type="ARBA" id="ARBA00006335"/>
    </source>
</evidence>
<dbReference type="RefSeq" id="XP_067491542.1">
    <property type="nucleotide sequence ID" value="XM_067633365.1"/>
</dbReference>
<keyword evidence="12 13" id="KW-0472">Membrane</keyword>
<keyword evidence="8" id="KW-0460">Magnesium</keyword>
<proteinExistence type="inferred from homology"/>
<evidence type="ECO:0000256" key="6">
    <source>
        <dbReference type="ARBA" id="ARBA00022723"/>
    </source>
</evidence>
<comment type="pathway">
    <text evidence="3">Sphingolipid metabolism.</text>
</comment>
<keyword evidence="10 13" id="KW-1133">Transmembrane helix</keyword>
<keyword evidence="5 13" id="KW-0812">Transmembrane</keyword>
<dbReference type="Gene3D" id="3.60.10.10">
    <property type="entry name" value="Endonuclease/exonuclease/phosphatase"/>
    <property type="match status" value="1"/>
</dbReference>
<dbReference type="EMBL" id="SAEB01000006">
    <property type="protein sequence ID" value="RVD85998.1"/>
    <property type="molecule type" value="Genomic_DNA"/>
</dbReference>
<organism evidence="15 16">
    <name type="scientific">Arthrobotrys flagrans</name>
    <name type="common">Nematode-trapping fungus</name>
    <name type="synonym">Trichothecium flagrans</name>
    <dbReference type="NCBI Taxonomy" id="97331"/>
    <lineage>
        <taxon>Eukaryota</taxon>
        <taxon>Fungi</taxon>
        <taxon>Dikarya</taxon>
        <taxon>Ascomycota</taxon>
        <taxon>Pezizomycotina</taxon>
        <taxon>Orbiliomycetes</taxon>
        <taxon>Orbiliales</taxon>
        <taxon>Orbiliaceae</taxon>
        <taxon>Arthrobotrys</taxon>
    </lineage>
</organism>
<protein>
    <recommendedName>
        <fullName evidence="14">Endonuclease/exonuclease/phosphatase domain-containing protein</fullName>
    </recommendedName>
</protein>
<sequence length="454" mass="51810">MSQIHTPGRGTGVERYQYRAIEFLREEKMSVTTDVTADSIRVLSLNCWGLRYLSKHRARRMAFIGDVIAKSDWEIVGLQECWSYDDYKVIREKTKHLLPYGKFYFGGSIGAGLVIMSKWPIEQSSMFRYPLNGRPTAFFRGDFFVGKGVASAMIKHESGHYIEVFCTHLHAPYEAEPNDSYLCHRTAQAWEISKLLRGSVQKGHVTLALGDFNMIPDSFAHKLLRSYGHMADSWLSVYPDTPAISPPTSTPEHNTQVMGLTCDSALNTWRPDPPPNPKNLDPWAKRLDYIFHSPLTTSATAARVCFMEKLPDLKCSPSDHFGIDVTIKLAPPEKISFPSFPKDLYDDILELVDTYEKREEKQRFWRMAHFFIQIFVTIGIIIGSWWMPKAAALALWVATWLWGIGSTLDGIMGFCFFNTEIRALKEFREEIKMQKAKVERDEAAGEGELADLRP</sequence>
<gene>
    <name evidence="15" type="ORF">DFL_004294</name>
</gene>
<evidence type="ECO:0000256" key="5">
    <source>
        <dbReference type="ARBA" id="ARBA00022692"/>
    </source>
</evidence>
<dbReference type="PANTHER" id="PTHR16320">
    <property type="entry name" value="SPHINGOMYELINASE FAMILY MEMBER"/>
    <property type="match status" value="1"/>
</dbReference>
<dbReference type="GeneID" id="93586605"/>
<dbReference type="GO" id="GO:0006665">
    <property type="term" value="P:sphingolipid metabolic process"/>
    <property type="evidence" value="ECO:0007669"/>
    <property type="project" value="UniProtKB-KW"/>
</dbReference>
<keyword evidence="7" id="KW-0378">Hydrolase</keyword>
<evidence type="ECO:0000256" key="11">
    <source>
        <dbReference type="ARBA" id="ARBA00023098"/>
    </source>
</evidence>
<evidence type="ECO:0000256" key="1">
    <source>
        <dbReference type="ARBA" id="ARBA00004141"/>
    </source>
</evidence>
<keyword evidence="6" id="KW-0479">Metal-binding</keyword>
<evidence type="ECO:0000256" key="13">
    <source>
        <dbReference type="SAM" id="Phobius"/>
    </source>
</evidence>
<comment type="subcellular location">
    <subcellularLocation>
        <location evidence="1">Membrane</location>
        <topology evidence="1">Multi-pass membrane protein</topology>
    </subcellularLocation>
</comment>
<evidence type="ECO:0000259" key="14">
    <source>
        <dbReference type="Pfam" id="PF03372"/>
    </source>
</evidence>
<accession>A0A437A4C7</accession>
<dbReference type="PANTHER" id="PTHR16320:SF24">
    <property type="entry name" value="PHOSPHODIESTERASE, PUTATIVE-RELATED"/>
    <property type="match status" value="1"/>
</dbReference>
<dbReference type="GO" id="GO:0016020">
    <property type="term" value="C:membrane"/>
    <property type="evidence" value="ECO:0007669"/>
    <property type="project" value="UniProtKB-SubCell"/>
</dbReference>
<feature type="domain" description="Endonuclease/exonuclease/phosphatase" evidence="14">
    <location>
        <begin position="43"/>
        <end position="320"/>
    </location>
</feature>
<evidence type="ECO:0000256" key="9">
    <source>
        <dbReference type="ARBA" id="ARBA00022919"/>
    </source>
</evidence>